<organism evidence="1">
    <name type="scientific">Sipha flava</name>
    <name type="common">yellow sugarcane aphid</name>
    <dbReference type="NCBI Taxonomy" id="143950"/>
    <lineage>
        <taxon>Eukaryota</taxon>
        <taxon>Metazoa</taxon>
        <taxon>Ecdysozoa</taxon>
        <taxon>Arthropoda</taxon>
        <taxon>Hexapoda</taxon>
        <taxon>Insecta</taxon>
        <taxon>Pterygota</taxon>
        <taxon>Neoptera</taxon>
        <taxon>Paraneoptera</taxon>
        <taxon>Hemiptera</taxon>
        <taxon>Sternorrhyncha</taxon>
        <taxon>Aphidomorpha</taxon>
        <taxon>Aphidoidea</taxon>
        <taxon>Aphididae</taxon>
        <taxon>Sipha</taxon>
    </lineage>
</organism>
<protein>
    <submittedName>
        <fullName evidence="1">Uncharacterized protein</fullName>
    </submittedName>
</protein>
<sequence length="119" mass="13761">MAVQCKYTFRVAHTTRNNIGIIRPRKWNKSLTASEQRVHISTYDSFASVRYALGRTQRTWCAMLLCIINDTPSRERSQMIFMSRKLISMETHGCDHNAPTAVPDPSVRRPGFEYRLKAL</sequence>
<dbReference type="EMBL" id="GGMS01004436">
    <property type="protein sequence ID" value="MBY73639.1"/>
    <property type="molecule type" value="Transcribed_RNA"/>
</dbReference>
<name>A0A2S2Q7D0_9HEMI</name>
<gene>
    <name evidence="1" type="ORF">g.151778</name>
</gene>
<accession>A0A2S2Q7D0</accession>
<dbReference type="AlphaFoldDB" id="A0A2S2Q7D0"/>
<reference evidence="1" key="1">
    <citation type="submission" date="2018-04" db="EMBL/GenBank/DDBJ databases">
        <title>Transcriptome assembly of Sipha flava.</title>
        <authorList>
            <person name="Scully E.D."/>
            <person name="Geib S.M."/>
            <person name="Palmer N.A."/>
            <person name="Koch K."/>
            <person name="Bradshaw J."/>
            <person name="Heng-Moss T."/>
            <person name="Sarath G."/>
        </authorList>
    </citation>
    <scope>NUCLEOTIDE SEQUENCE</scope>
</reference>
<proteinExistence type="predicted"/>
<evidence type="ECO:0000313" key="1">
    <source>
        <dbReference type="EMBL" id="MBY73639.1"/>
    </source>
</evidence>